<reference evidence="1 2" key="1">
    <citation type="submission" date="2018-06" db="EMBL/GenBank/DDBJ databases">
        <authorList>
            <person name="Feng T."/>
            <person name="Jeon C.O."/>
        </authorList>
    </citation>
    <scope>NUCLEOTIDE SEQUENCE [LARGE SCALE GENOMIC DNA]</scope>
    <source>
        <strain evidence="1 2">S23</strain>
    </source>
</reference>
<name>A0A370P0X0_9BURK</name>
<gene>
    <name evidence="1" type="ORF">DN412_03450</name>
</gene>
<accession>A0A370P0X0</accession>
<sequence length="75" mass="8835">MRYIPIRDQHLTILARNRDAWRARAERRFDVEDLIRACVPDAATCDPSIVADAIREWFDSFDDGTPTWRLSSQER</sequence>
<protein>
    <submittedName>
        <fullName evidence="1">Uncharacterized protein</fullName>
    </submittedName>
</protein>
<organism evidence="1 2">
    <name type="scientific">Cupriavidus lacunae</name>
    <dbReference type="NCBI Taxonomy" id="2666307"/>
    <lineage>
        <taxon>Bacteria</taxon>
        <taxon>Pseudomonadati</taxon>
        <taxon>Pseudomonadota</taxon>
        <taxon>Betaproteobacteria</taxon>
        <taxon>Burkholderiales</taxon>
        <taxon>Burkholderiaceae</taxon>
        <taxon>Cupriavidus</taxon>
    </lineage>
</organism>
<evidence type="ECO:0000313" key="1">
    <source>
        <dbReference type="EMBL" id="RDK11435.1"/>
    </source>
</evidence>
<keyword evidence="2" id="KW-1185">Reference proteome</keyword>
<dbReference type="AlphaFoldDB" id="A0A370P0X0"/>
<evidence type="ECO:0000313" key="2">
    <source>
        <dbReference type="Proteomes" id="UP000255165"/>
    </source>
</evidence>
<dbReference type="EMBL" id="QKWJ01000003">
    <property type="protein sequence ID" value="RDK11435.1"/>
    <property type="molecule type" value="Genomic_DNA"/>
</dbReference>
<dbReference type="Proteomes" id="UP000255165">
    <property type="component" value="Unassembled WGS sequence"/>
</dbReference>
<dbReference type="RefSeq" id="WP_115013249.1">
    <property type="nucleotide sequence ID" value="NZ_QKWJ01000003.1"/>
</dbReference>
<comment type="caution">
    <text evidence="1">The sequence shown here is derived from an EMBL/GenBank/DDBJ whole genome shotgun (WGS) entry which is preliminary data.</text>
</comment>
<proteinExistence type="predicted"/>